<organism evidence="2 3">
    <name type="scientific">Kockovaella imperatae</name>
    <dbReference type="NCBI Taxonomy" id="4999"/>
    <lineage>
        <taxon>Eukaryota</taxon>
        <taxon>Fungi</taxon>
        <taxon>Dikarya</taxon>
        <taxon>Basidiomycota</taxon>
        <taxon>Agaricomycotina</taxon>
        <taxon>Tremellomycetes</taxon>
        <taxon>Tremellales</taxon>
        <taxon>Cuniculitremaceae</taxon>
        <taxon>Kockovaella</taxon>
    </lineage>
</organism>
<feature type="compositionally biased region" description="Basic and acidic residues" evidence="1">
    <location>
        <begin position="194"/>
        <end position="207"/>
    </location>
</feature>
<proteinExistence type="predicted"/>
<gene>
    <name evidence="2" type="ORF">BD324DRAFT_477498</name>
</gene>
<protein>
    <submittedName>
        <fullName evidence="2">Uncharacterized protein</fullName>
    </submittedName>
</protein>
<dbReference type="RefSeq" id="XP_021870975.1">
    <property type="nucleotide sequence ID" value="XM_022012896.1"/>
</dbReference>
<feature type="region of interest" description="Disordered" evidence="1">
    <location>
        <begin position="1"/>
        <end position="24"/>
    </location>
</feature>
<evidence type="ECO:0000256" key="1">
    <source>
        <dbReference type="SAM" id="MobiDB-lite"/>
    </source>
</evidence>
<feature type="compositionally biased region" description="Basic and acidic residues" evidence="1">
    <location>
        <begin position="270"/>
        <end position="296"/>
    </location>
</feature>
<dbReference type="InParanoid" id="A0A1Y1UHD8"/>
<comment type="caution">
    <text evidence="2">The sequence shown here is derived from an EMBL/GenBank/DDBJ whole genome shotgun (WGS) entry which is preliminary data.</text>
</comment>
<dbReference type="GeneID" id="33554704"/>
<dbReference type="Proteomes" id="UP000193218">
    <property type="component" value="Unassembled WGS sequence"/>
</dbReference>
<feature type="region of interest" description="Disordered" evidence="1">
    <location>
        <begin position="69"/>
        <end position="150"/>
    </location>
</feature>
<evidence type="ECO:0000313" key="3">
    <source>
        <dbReference type="Proteomes" id="UP000193218"/>
    </source>
</evidence>
<dbReference type="AlphaFoldDB" id="A0A1Y1UHD8"/>
<keyword evidence="3" id="KW-1185">Reference proteome</keyword>
<feature type="compositionally biased region" description="Basic and acidic residues" evidence="1">
    <location>
        <begin position="218"/>
        <end position="238"/>
    </location>
</feature>
<name>A0A1Y1UHD8_9TREE</name>
<dbReference type="EMBL" id="NBSH01000007">
    <property type="protein sequence ID" value="ORX36906.1"/>
    <property type="molecule type" value="Genomic_DNA"/>
</dbReference>
<accession>A0A1Y1UHD8</accession>
<feature type="region of interest" description="Disordered" evidence="1">
    <location>
        <begin position="163"/>
        <end position="296"/>
    </location>
</feature>
<feature type="compositionally biased region" description="Polar residues" evidence="1">
    <location>
        <begin position="239"/>
        <end position="248"/>
    </location>
</feature>
<evidence type="ECO:0000313" key="2">
    <source>
        <dbReference type="EMBL" id="ORX36906.1"/>
    </source>
</evidence>
<feature type="compositionally biased region" description="Basic residues" evidence="1">
    <location>
        <begin position="112"/>
        <end position="125"/>
    </location>
</feature>
<sequence>MCHGRHFAMWDGSSSSSSLPPPGHLQKRTIYRVRGIAWRSFTTAHQSTSFTSYTHKLITMAQEANKVETYFSGGPGTTGREPFEDSTGAGAVPIGQTASGAVPGELGAHGTEHHHHSHHHHHHQHREHEDDHPHEHGATSGAHQVTGDHGNRVGALSQEAHKYEGDNAGPVTGGAPGTDRFDTTTSSGAQHPGYEPHEATERAEGKSKGGIAGVLGTSDKDFTGRDRLGKGAYEDEQAHYQSNTSGPSGHSALTGREGDISNNPVAQAKGLDRDAHAAEEGQEKKSIVDKVKDVLK</sequence>
<feature type="compositionally biased region" description="Basic and acidic residues" evidence="1">
    <location>
        <begin position="126"/>
        <end position="137"/>
    </location>
</feature>
<reference evidence="2 3" key="1">
    <citation type="submission" date="2017-03" db="EMBL/GenBank/DDBJ databases">
        <title>Widespread Adenine N6-methylation of Active Genes in Fungi.</title>
        <authorList>
            <consortium name="DOE Joint Genome Institute"/>
            <person name="Mondo S.J."/>
            <person name="Dannebaum R.O."/>
            <person name="Kuo R.C."/>
            <person name="Louie K.B."/>
            <person name="Bewick A.J."/>
            <person name="Labutti K."/>
            <person name="Haridas S."/>
            <person name="Kuo A."/>
            <person name="Salamov A."/>
            <person name="Ahrendt S.R."/>
            <person name="Lau R."/>
            <person name="Bowen B.P."/>
            <person name="Lipzen A."/>
            <person name="Sullivan W."/>
            <person name="Andreopoulos W.B."/>
            <person name="Clum A."/>
            <person name="Lindquist E."/>
            <person name="Daum C."/>
            <person name="Northen T.R."/>
            <person name="Ramamoorthy G."/>
            <person name="Schmitz R.J."/>
            <person name="Gryganskyi A."/>
            <person name="Culley D."/>
            <person name="Magnuson J."/>
            <person name="James T.Y."/>
            <person name="O'Malley M.A."/>
            <person name="Stajich J.E."/>
            <person name="Spatafora J.W."/>
            <person name="Visel A."/>
            <person name="Grigoriev I.V."/>
        </authorList>
    </citation>
    <scope>NUCLEOTIDE SEQUENCE [LARGE SCALE GENOMIC DNA]</scope>
    <source>
        <strain evidence="2 3">NRRL Y-17943</strain>
    </source>
</reference>
<dbReference type="STRING" id="4999.A0A1Y1UHD8"/>
<dbReference type="OrthoDB" id="2575819at2759"/>